<name>A0A7M1UNV9_9CREN</name>
<dbReference type="GeneID" id="59454667"/>
<dbReference type="OrthoDB" id="98357at2157"/>
<keyword evidence="2" id="KW-1185">Reference proteome</keyword>
<reference evidence="1 2" key="1">
    <citation type="submission" date="2020-10" db="EMBL/GenBank/DDBJ databases">
        <title>Complete genome sequence of Thermosphaera aggregans strain 3507.</title>
        <authorList>
            <person name="Zayulina K.S."/>
            <person name="Elcheninov A.G."/>
            <person name="Toshchakov S.V."/>
            <person name="Kublanov I.V."/>
            <person name="Kochetkova T.V."/>
        </authorList>
    </citation>
    <scope>NUCLEOTIDE SEQUENCE [LARGE SCALE GENOMIC DNA]</scope>
    <source>
        <strain evidence="1 2">3507</strain>
    </source>
</reference>
<organism evidence="1 2">
    <name type="scientific">Thermosphaera chiliense</name>
    <dbReference type="NCBI Taxonomy" id="3402707"/>
    <lineage>
        <taxon>Archaea</taxon>
        <taxon>Thermoproteota</taxon>
        <taxon>Thermoprotei</taxon>
        <taxon>Desulfurococcales</taxon>
        <taxon>Desulfurococcaceae</taxon>
        <taxon>Thermosphaera</taxon>
    </lineage>
</organism>
<dbReference type="EMBL" id="CP063144">
    <property type="protein sequence ID" value="QOR93930.1"/>
    <property type="molecule type" value="Genomic_DNA"/>
</dbReference>
<proteinExistence type="predicted"/>
<dbReference type="OMA" id="KVNVRAY"/>
<dbReference type="SUPFAM" id="SSF54285">
    <property type="entry name" value="MoaD/ThiS"/>
    <property type="match status" value="1"/>
</dbReference>
<evidence type="ECO:0000313" key="2">
    <source>
        <dbReference type="Proteomes" id="UP000593766"/>
    </source>
</evidence>
<dbReference type="RefSeq" id="WP_013129481.1">
    <property type="nucleotide sequence ID" value="NZ_CP063144.1"/>
</dbReference>
<evidence type="ECO:0000313" key="1">
    <source>
        <dbReference type="EMBL" id="QOR93930.1"/>
    </source>
</evidence>
<dbReference type="Gene3D" id="3.10.20.30">
    <property type="match status" value="1"/>
</dbReference>
<protein>
    <submittedName>
        <fullName evidence="1">MoaD/ThiS family protein</fullName>
    </submittedName>
</protein>
<dbReference type="InterPro" id="IPR012675">
    <property type="entry name" value="Beta-grasp_dom_sf"/>
</dbReference>
<gene>
    <name evidence="1" type="ORF">IMZ38_04575</name>
</gene>
<accession>A0A7M1UNV9</accession>
<dbReference type="Proteomes" id="UP000593766">
    <property type="component" value="Chromosome"/>
</dbReference>
<dbReference type="InterPro" id="IPR003749">
    <property type="entry name" value="ThiS/MoaD-like"/>
</dbReference>
<sequence>MKVNVRAYSLFSEIIRDGVVEINDYSTVKDLIEMLLGGLEYRGVTPIVFVNKEKAGLDRVLRDGDEVILTPPFSGG</sequence>
<dbReference type="InterPro" id="IPR016155">
    <property type="entry name" value="Mopterin_synth/thiamin_S_b"/>
</dbReference>
<dbReference type="Pfam" id="PF02597">
    <property type="entry name" value="ThiS"/>
    <property type="match status" value="1"/>
</dbReference>
<dbReference type="KEGG" id="tcs:IMZ38_04575"/>
<dbReference type="AlphaFoldDB" id="A0A7M1UNV9"/>